<dbReference type="AlphaFoldDB" id="A0A7Z7YT63"/>
<feature type="non-terminal residue" evidence="2">
    <location>
        <position position="146"/>
    </location>
</feature>
<comment type="caution">
    <text evidence="2">The sequence shown here is derived from an EMBL/GenBank/DDBJ whole genome shotgun (WGS) entry which is preliminary data.</text>
</comment>
<reference evidence="2 3" key="1">
    <citation type="journal article" date="2019" name="Sci. Transl. Med.">
        <title>Quorum sensing between bacterial species on the skin protects against epidermal injury in atopic dermatitis.</title>
        <authorList>
            <person name="Williams M.R."/>
        </authorList>
    </citation>
    <scope>NUCLEOTIDE SEQUENCE [LARGE SCALE GENOMIC DNA]</scope>
    <source>
        <strain evidence="2 3">H8</strain>
    </source>
</reference>
<accession>A0A7Z7YT63</accession>
<protein>
    <submittedName>
        <fullName evidence="2">Uncharacterized protein</fullName>
    </submittedName>
</protein>
<gene>
    <name evidence="2" type="ORF">EQ811_15210</name>
</gene>
<proteinExistence type="predicted"/>
<evidence type="ECO:0000256" key="1">
    <source>
        <dbReference type="SAM" id="MobiDB-lite"/>
    </source>
</evidence>
<organism evidence="2 3">
    <name type="scientific">Staphylococcus capitis</name>
    <dbReference type="NCBI Taxonomy" id="29388"/>
    <lineage>
        <taxon>Bacteria</taxon>
        <taxon>Bacillati</taxon>
        <taxon>Bacillota</taxon>
        <taxon>Bacilli</taxon>
        <taxon>Bacillales</taxon>
        <taxon>Staphylococcaceae</taxon>
        <taxon>Staphylococcus</taxon>
    </lineage>
</organism>
<evidence type="ECO:0000313" key="2">
    <source>
        <dbReference type="EMBL" id="TBW68665.1"/>
    </source>
</evidence>
<feature type="non-terminal residue" evidence="2">
    <location>
        <position position="1"/>
    </location>
</feature>
<sequence length="146" mass="15676">VNIDENSGKVTIGYQAVQPESEIIATETKGNSDASAESRITMPRKEATPHSPIVEANEEHVNVTIAPNGEATQIAIKYRTPDGQEATLVASKNESSWTLNKQIDHVNIDENSGKVTIGYQAVQPESEIIATETKGNSDASAESRIT</sequence>
<feature type="region of interest" description="Disordered" evidence="1">
    <location>
        <begin position="24"/>
        <end position="51"/>
    </location>
</feature>
<evidence type="ECO:0000313" key="3">
    <source>
        <dbReference type="Proteomes" id="UP000291949"/>
    </source>
</evidence>
<dbReference type="EMBL" id="SCHC01000500">
    <property type="protein sequence ID" value="TBW68665.1"/>
    <property type="molecule type" value="Genomic_DNA"/>
</dbReference>
<name>A0A7Z7YT63_STACP</name>
<dbReference type="Proteomes" id="UP000291949">
    <property type="component" value="Unassembled WGS sequence"/>
</dbReference>